<keyword evidence="7" id="KW-1185">Reference proteome</keyword>
<dbReference type="FunFam" id="1.10.10.10:FF:000001">
    <property type="entry name" value="LysR family transcriptional regulator"/>
    <property type="match status" value="1"/>
</dbReference>
<comment type="similarity">
    <text evidence="1">Belongs to the LysR transcriptional regulatory family.</text>
</comment>
<keyword evidence="2" id="KW-0805">Transcription regulation</keyword>
<dbReference type="InterPro" id="IPR005119">
    <property type="entry name" value="LysR_subst-bd"/>
</dbReference>
<evidence type="ECO:0000313" key="7">
    <source>
        <dbReference type="Proteomes" id="UP000322110"/>
    </source>
</evidence>
<evidence type="ECO:0000256" key="3">
    <source>
        <dbReference type="ARBA" id="ARBA00023125"/>
    </source>
</evidence>
<dbReference type="AlphaFoldDB" id="A0A5B2THY3"/>
<dbReference type="Gene3D" id="1.10.10.10">
    <property type="entry name" value="Winged helix-like DNA-binding domain superfamily/Winged helix DNA-binding domain"/>
    <property type="match status" value="1"/>
</dbReference>
<protein>
    <submittedName>
        <fullName evidence="6">LysR family transcriptional regulator</fullName>
    </submittedName>
</protein>
<name>A0A5B2THY3_9PROT</name>
<dbReference type="Pfam" id="PF03466">
    <property type="entry name" value="LysR_substrate"/>
    <property type="match status" value="1"/>
</dbReference>
<reference evidence="6 7" key="1">
    <citation type="journal article" date="2015" name="Int. J. Syst. Evol. Microbiol.">
        <title>Roseomonas oryzae sp. nov., isolated from paddy rhizosphere soil.</title>
        <authorList>
            <person name="Ramaprasad E.V."/>
            <person name="Sasikala Ch."/>
            <person name="Ramana Ch.V."/>
        </authorList>
    </citation>
    <scope>NUCLEOTIDE SEQUENCE [LARGE SCALE GENOMIC DNA]</scope>
    <source>
        <strain evidence="6 7">KCTC 42542</strain>
    </source>
</reference>
<dbReference type="PANTHER" id="PTHR30419:SF8">
    <property type="entry name" value="NITROGEN ASSIMILATION TRANSCRIPTIONAL ACTIVATOR-RELATED"/>
    <property type="match status" value="1"/>
</dbReference>
<dbReference type="GO" id="GO:0003677">
    <property type="term" value="F:DNA binding"/>
    <property type="evidence" value="ECO:0007669"/>
    <property type="project" value="UniProtKB-KW"/>
</dbReference>
<dbReference type="PRINTS" id="PR00039">
    <property type="entry name" value="HTHLYSR"/>
</dbReference>
<dbReference type="InterPro" id="IPR050950">
    <property type="entry name" value="HTH-type_LysR_regulators"/>
</dbReference>
<dbReference type="EMBL" id="VUKA01000003">
    <property type="protein sequence ID" value="KAA2213548.1"/>
    <property type="molecule type" value="Genomic_DNA"/>
</dbReference>
<dbReference type="Pfam" id="PF00126">
    <property type="entry name" value="HTH_1"/>
    <property type="match status" value="1"/>
</dbReference>
<evidence type="ECO:0000256" key="2">
    <source>
        <dbReference type="ARBA" id="ARBA00023015"/>
    </source>
</evidence>
<evidence type="ECO:0000313" key="6">
    <source>
        <dbReference type="EMBL" id="KAA2213548.1"/>
    </source>
</evidence>
<dbReference type="PROSITE" id="PS50931">
    <property type="entry name" value="HTH_LYSR"/>
    <property type="match status" value="1"/>
</dbReference>
<dbReference type="Gene3D" id="3.40.190.290">
    <property type="match status" value="1"/>
</dbReference>
<proteinExistence type="inferred from homology"/>
<evidence type="ECO:0000256" key="1">
    <source>
        <dbReference type="ARBA" id="ARBA00009437"/>
    </source>
</evidence>
<gene>
    <name evidence="6" type="ORF">F0Q34_09980</name>
</gene>
<organism evidence="6 7">
    <name type="scientific">Teichococcus oryzae</name>
    <dbReference type="NCBI Taxonomy" id="1608942"/>
    <lineage>
        <taxon>Bacteria</taxon>
        <taxon>Pseudomonadati</taxon>
        <taxon>Pseudomonadota</taxon>
        <taxon>Alphaproteobacteria</taxon>
        <taxon>Acetobacterales</taxon>
        <taxon>Roseomonadaceae</taxon>
        <taxon>Roseomonas</taxon>
    </lineage>
</organism>
<dbReference type="InterPro" id="IPR000847">
    <property type="entry name" value="LysR_HTH_N"/>
</dbReference>
<dbReference type="InterPro" id="IPR036390">
    <property type="entry name" value="WH_DNA-bd_sf"/>
</dbReference>
<dbReference type="GO" id="GO:0005829">
    <property type="term" value="C:cytosol"/>
    <property type="evidence" value="ECO:0007669"/>
    <property type="project" value="TreeGrafter"/>
</dbReference>
<dbReference type="PANTHER" id="PTHR30419">
    <property type="entry name" value="HTH-TYPE TRANSCRIPTIONAL REGULATOR YBHD"/>
    <property type="match status" value="1"/>
</dbReference>
<accession>A0A5B2THY3</accession>
<dbReference type="CDD" id="cd08440">
    <property type="entry name" value="PBP2_LTTR_like_4"/>
    <property type="match status" value="1"/>
</dbReference>
<feature type="domain" description="HTH lysR-type" evidence="5">
    <location>
        <begin position="41"/>
        <end position="94"/>
    </location>
</feature>
<comment type="caution">
    <text evidence="6">The sequence shown here is derived from an EMBL/GenBank/DDBJ whole genome shotgun (WGS) entry which is preliminary data.</text>
</comment>
<dbReference type="InterPro" id="IPR036388">
    <property type="entry name" value="WH-like_DNA-bd_sf"/>
</dbReference>
<dbReference type="GO" id="GO:0003700">
    <property type="term" value="F:DNA-binding transcription factor activity"/>
    <property type="evidence" value="ECO:0007669"/>
    <property type="project" value="InterPro"/>
</dbReference>
<evidence type="ECO:0000259" key="5">
    <source>
        <dbReference type="PROSITE" id="PS50931"/>
    </source>
</evidence>
<dbReference type="SUPFAM" id="SSF53850">
    <property type="entry name" value="Periplasmic binding protein-like II"/>
    <property type="match status" value="1"/>
</dbReference>
<keyword evidence="4" id="KW-0804">Transcription</keyword>
<evidence type="ECO:0000256" key="4">
    <source>
        <dbReference type="ARBA" id="ARBA00023163"/>
    </source>
</evidence>
<dbReference type="Proteomes" id="UP000322110">
    <property type="component" value="Unassembled WGS sequence"/>
</dbReference>
<sequence>MRHVLHGWAVSWGGDELPPPIPCEPVRVYSCAMSMNFEVLDLQALMTVLDLRSFGLAAARLNMSQPALSRRIQRLEARLGSPLLERTTRHVAPSPFGRQVLPLLRRALNEMESALEGIEDLGGPGRGCVVVACLQTAVPFFIPPALLAFRATHPRVRVRILDMTAQEALQSVARGEADFAITVAAAIQDPELVAEPLLEDPFVLACDEGHILAGREWLSWRELSDYPVIVAARTSVHRPLIQDALARAGLRLSWAYEVLHMSSAFHLVRAGLGVSVLPRIAMAAAQPGLRAIPLRDPLIHRLLSIVHRRSRPLPPAAAQLAALVRNHGGAA</sequence>
<dbReference type="SUPFAM" id="SSF46785">
    <property type="entry name" value="Winged helix' DNA-binding domain"/>
    <property type="match status" value="1"/>
</dbReference>
<keyword evidence="3" id="KW-0238">DNA-binding</keyword>